<gene>
    <name evidence="2" type="ORF">MGEO_19140</name>
</gene>
<name>A0A1X4NCA2_9RHOB</name>
<keyword evidence="3" id="KW-1185">Reference proteome</keyword>
<feature type="compositionally biased region" description="Polar residues" evidence="1">
    <location>
        <begin position="12"/>
        <end position="21"/>
    </location>
</feature>
<reference evidence="2 3" key="1">
    <citation type="submission" date="2014-03" db="EMBL/GenBank/DDBJ databases">
        <title>The draft genome sequence of Marivita geojedonensis KCTC 23882.</title>
        <authorList>
            <person name="Lai Q."/>
            <person name="Shao Z."/>
        </authorList>
    </citation>
    <scope>NUCLEOTIDE SEQUENCE [LARGE SCALE GENOMIC DNA]</scope>
    <source>
        <strain evidence="2 3">DPG-138</strain>
    </source>
</reference>
<dbReference type="RefSeq" id="WP_085641363.1">
    <property type="nucleotide sequence ID" value="NZ_JFKC01000031.1"/>
</dbReference>
<dbReference type="OrthoDB" id="7159361at2"/>
<feature type="region of interest" description="Disordered" evidence="1">
    <location>
        <begin position="190"/>
        <end position="214"/>
    </location>
</feature>
<feature type="region of interest" description="Disordered" evidence="1">
    <location>
        <begin position="1"/>
        <end position="31"/>
    </location>
</feature>
<dbReference type="EMBL" id="JFKC01000031">
    <property type="protein sequence ID" value="OSQ44329.1"/>
    <property type="molecule type" value="Genomic_DNA"/>
</dbReference>
<evidence type="ECO:0000256" key="1">
    <source>
        <dbReference type="SAM" id="MobiDB-lite"/>
    </source>
</evidence>
<sequence length="214" mass="24346">MTTERQRHANAANASKSTGPKTAQGRAASARNAWKHGLTTLPPWDDITRFYRGILSDPEGVPDLTTRDPRMRAALTLAEAEAQLARCLAAERQHLILMAERARPPKHVSVRDIINKAHLGAEDLDVARFMLARVDEDWMRETLKILIRSHPDRPAELQRRLKVLRRYRREAEARRRKALRHWLTVGAALQTESEKASSGEKEKDRIPETNPTTT</sequence>
<dbReference type="AlphaFoldDB" id="A0A1X4NCA2"/>
<evidence type="ECO:0000313" key="3">
    <source>
        <dbReference type="Proteomes" id="UP000193926"/>
    </source>
</evidence>
<comment type="caution">
    <text evidence="2">The sequence shown here is derived from an EMBL/GenBank/DDBJ whole genome shotgun (WGS) entry which is preliminary data.</text>
</comment>
<protein>
    <submittedName>
        <fullName evidence="2">Uncharacterized protein</fullName>
    </submittedName>
</protein>
<dbReference type="STRING" id="1123756.MGEO_19140"/>
<accession>A0A1X4NCA2</accession>
<organism evidence="2 3">
    <name type="scientific">Marivita geojedonensis</name>
    <dbReference type="NCBI Taxonomy" id="1123756"/>
    <lineage>
        <taxon>Bacteria</taxon>
        <taxon>Pseudomonadati</taxon>
        <taxon>Pseudomonadota</taxon>
        <taxon>Alphaproteobacteria</taxon>
        <taxon>Rhodobacterales</taxon>
        <taxon>Roseobacteraceae</taxon>
        <taxon>Marivita</taxon>
    </lineage>
</organism>
<feature type="compositionally biased region" description="Basic and acidic residues" evidence="1">
    <location>
        <begin position="192"/>
        <end position="207"/>
    </location>
</feature>
<dbReference type="Proteomes" id="UP000193926">
    <property type="component" value="Unassembled WGS sequence"/>
</dbReference>
<evidence type="ECO:0000313" key="2">
    <source>
        <dbReference type="EMBL" id="OSQ44329.1"/>
    </source>
</evidence>
<proteinExistence type="predicted"/>